<keyword evidence="4" id="KW-0479">Metal-binding</keyword>
<keyword evidence="7" id="KW-0378">Hydrolase</keyword>
<dbReference type="NCBIfam" id="TIGR00604">
    <property type="entry name" value="rad3"/>
    <property type="match status" value="1"/>
</dbReference>
<evidence type="ECO:0000256" key="8">
    <source>
        <dbReference type="ARBA" id="ARBA00022806"/>
    </source>
</evidence>
<dbReference type="GO" id="GO:0005634">
    <property type="term" value="C:nucleus"/>
    <property type="evidence" value="ECO:0007669"/>
    <property type="project" value="UniProtKB-SubCell"/>
</dbReference>
<evidence type="ECO:0000256" key="1">
    <source>
        <dbReference type="ARBA" id="ARBA00004123"/>
    </source>
</evidence>
<keyword evidence="11" id="KW-0411">Iron-sulfur</keyword>
<keyword evidence="10" id="KW-0408">Iron</keyword>
<comment type="similarity">
    <text evidence="2">Belongs to the helicase family. RAD3/XPD subfamily.</text>
</comment>
<evidence type="ECO:0000256" key="17">
    <source>
        <dbReference type="ARBA" id="ARBA00073810"/>
    </source>
</evidence>
<sequence>MPRYKIRGINVAFPYKAYDCQIVYMEKVIQSLQEKTNALLESPTGTGKTLCLLCATLAWRKSLGGFSTGKKRKSVNVTADISSSQEDKKNLPTIIYSSRTHSQLQQVIRELKRSTYRPKMVVLGSREQMCIHQRVEKLHGRAQNRACQSLSRNRECFHQTLVTDYVKNNPSLGNEPIDIEDLVNIGRSEGPCPYYVSRELHKVVDIVFAPYNYLIDRGNRRSLTGIDWSNTIVIFDEAHNLESICAEAASFDLPTSHLLACIDEVEQCSYLLNAKSTYGNLNNKSLDSNNLAMLRDFLVDLDKRIMAVPIESRELGFTRPGAHIYELFGDVVPKVKKVSEIINEATLILEDAAQSTVCRLDGMKNILDVVFRDDDKGHAKYYKVHVQEAQASSTDAHKGKKSRILSWWCFNPGIALKEFEKLGVHSFIVTSGTLSPMDSFALELNLEFPVRLENPHVIPSDQAWVGVVPIGPSGHSFNSSFRTRDSLEYKQDLGNAIVNFARIVPNGLLVFFPSYFLMGKCIECWKNMGHASSTNSTTIWDRICKHKQPVIEPKESALFPYSIEDFRAKLNDSSTSGAIFLAVCRGKVSEGLDFADHAGRAVVVTGVPFANRSDPKVRLKREYLNQRAQESKEFEVLTGEKWYTQQAGRAVNQSVGRVIRHRHDYGAIIFCDERFAAQSYQDQISLWLRPHVKCYSKFGDVVFSLTKFFRERASQAESLQSSITVSKIDVSRCQDKLFSTDTLYNLTTSMVEDKPRRTLSSTLAARRGSSFVDLGDVIPANRSSPALSTQKYGLTGKDLFGHQRRVLNITGKQRDRSKDHEVIDLTANPSPNEWPKTEAFAPCSTKQLKTVEDSDETVSCRHLPDIESALSPSMSISCTSIKSDKESIFSQGAAADVCASGMNRTQNTLLSTSMETTEAKITSSERNQDEKTSASSFLLQVKEKLSLSEYAEFVGFMKALKSKSMRIVPVLESIVRLFSGTDRCHLLRRFKDYVPVKYQPVYEQHVMALDAAFGSEGESDRSTK</sequence>
<keyword evidence="3" id="KW-0004">4Fe-4S</keyword>
<keyword evidence="8" id="KW-0347">Helicase</keyword>
<dbReference type="FunFam" id="3.40.50.300:FF:000431">
    <property type="entry name" value="Regulator of telomere elongation helicase 1"/>
    <property type="match status" value="1"/>
</dbReference>
<dbReference type="PROSITE" id="PS51193">
    <property type="entry name" value="HELICASE_ATP_BIND_2"/>
    <property type="match status" value="1"/>
</dbReference>
<keyword evidence="12" id="KW-0238">DNA-binding</keyword>
<evidence type="ECO:0000256" key="16">
    <source>
        <dbReference type="ARBA" id="ARBA00049360"/>
    </source>
</evidence>
<dbReference type="Pfam" id="PF23109">
    <property type="entry name" value="ARCH_RTEL1"/>
    <property type="match status" value="1"/>
</dbReference>
<gene>
    <name evidence="19" type="ORF">H6P81_003795</name>
</gene>
<keyword evidence="15" id="KW-0539">Nucleus</keyword>
<dbReference type="PANTHER" id="PTHR11472:SF34">
    <property type="entry name" value="REGULATOR OF TELOMERE ELONGATION HELICASE 1"/>
    <property type="match status" value="1"/>
</dbReference>
<feature type="domain" description="Helicase ATP-binding" evidence="18">
    <location>
        <begin position="7"/>
        <end position="298"/>
    </location>
</feature>
<keyword evidence="20" id="KW-1185">Reference proteome</keyword>
<dbReference type="GO" id="GO:0016818">
    <property type="term" value="F:hydrolase activity, acting on acid anhydrides, in phosphorus-containing anhydrides"/>
    <property type="evidence" value="ECO:0007669"/>
    <property type="project" value="InterPro"/>
</dbReference>
<keyword evidence="6" id="KW-0227">DNA damage</keyword>
<proteinExistence type="inferred from homology"/>
<dbReference type="AlphaFoldDB" id="A0AAV7FHC8"/>
<dbReference type="InterPro" id="IPR045028">
    <property type="entry name" value="DinG/Rad3-like"/>
</dbReference>
<comment type="catalytic activity">
    <reaction evidence="16">
        <text>ATP + H2O = ADP + phosphate + H(+)</text>
        <dbReference type="Rhea" id="RHEA:13065"/>
        <dbReference type="ChEBI" id="CHEBI:15377"/>
        <dbReference type="ChEBI" id="CHEBI:15378"/>
        <dbReference type="ChEBI" id="CHEBI:30616"/>
        <dbReference type="ChEBI" id="CHEBI:43474"/>
        <dbReference type="ChEBI" id="CHEBI:456216"/>
    </reaction>
</comment>
<keyword evidence="5" id="KW-0547">Nucleotide-binding</keyword>
<dbReference type="SUPFAM" id="SSF52540">
    <property type="entry name" value="P-loop containing nucleoside triphosphate hydrolases"/>
    <property type="match status" value="2"/>
</dbReference>
<evidence type="ECO:0000256" key="4">
    <source>
        <dbReference type="ARBA" id="ARBA00022723"/>
    </source>
</evidence>
<evidence type="ECO:0000256" key="6">
    <source>
        <dbReference type="ARBA" id="ARBA00022763"/>
    </source>
</evidence>
<dbReference type="PANTHER" id="PTHR11472">
    <property type="entry name" value="DNA REPAIR DEAD HELICASE RAD3/XP-D SUBFAMILY MEMBER"/>
    <property type="match status" value="1"/>
</dbReference>
<dbReference type="Gene3D" id="3.40.50.300">
    <property type="entry name" value="P-loop containing nucleotide triphosphate hydrolases"/>
    <property type="match status" value="2"/>
</dbReference>
<dbReference type="InterPro" id="IPR014013">
    <property type="entry name" value="Helic_SF1/SF2_ATP-bd_DinG/Rad3"/>
</dbReference>
<dbReference type="InterPro" id="IPR027417">
    <property type="entry name" value="P-loop_NTPase"/>
</dbReference>
<dbReference type="InterPro" id="IPR006555">
    <property type="entry name" value="ATP-dep_Helicase_C"/>
</dbReference>
<dbReference type="Pfam" id="PF23116">
    <property type="entry name" value="HHD_RTEL1"/>
    <property type="match status" value="1"/>
</dbReference>
<dbReference type="GO" id="GO:0003677">
    <property type="term" value="F:DNA binding"/>
    <property type="evidence" value="ECO:0007669"/>
    <property type="project" value="UniProtKB-KW"/>
</dbReference>
<dbReference type="GO" id="GO:0045910">
    <property type="term" value="P:negative regulation of DNA recombination"/>
    <property type="evidence" value="ECO:0007669"/>
    <property type="project" value="TreeGrafter"/>
</dbReference>
<evidence type="ECO:0000313" key="19">
    <source>
        <dbReference type="EMBL" id="KAG9459287.1"/>
    </source>
</evidence>
<dbReference type="EMBL" id="JAINDJ010000002">
    <property type="protein sequence ID" value="KAG9459287.1"/>
    <property type="molecule type" value="Genomic_DNA"/>
</dbReference>
<dbReference type="SMART" id="SM00488">
    <property type="entry name" value="DEXDc2"/>
    <property type="match status" value="1"/>
</dbReference>
<dbReference type="InterPro" id="IPR057498">
    <property type="entry name" value="Rtel1_ARCH"/>
</dbReference>
<dbReference type="InterPro" id="IPR013020">
    <property type="entry name" value="Rad3/Chl1-like"/>
</dbReference>
<comment type="subcellular location">
    <subcellularLocation>
        <location evidence="1">Nucleus</location>
    </subcellularLocation>
</comment>
<evidence type="ECO:0000256" key="15">
    <source>
        <dbReference type="ARBA" id="ARBA00023242"/>
    </source>
</evidence>
<dbReference type="InterPro" id="IPR010614">
    <property type="entry name" value="RAD3-like_helicase_DEAD"/>
</dbReference>
<keyword evidence="13" id="KW-0234">DNA repair</keyword>
<dbReference type="GO" id="GO:0003678">
    <property type="term" value="F:DNA helicase activity"/>
    <property type="evidence" value="ECO:0007669"/>
    <property type="project" value="InterPro"/>
</dbReference>
<keyword evidence="9" id="KW-0067">ATP-binding</keyword>
<dbReference type="Pfam" id="PF06733">
    <property type="entry name" value="DEAD_2"/>
    <property type="match status" value="1"/>
</dbReference>
<dbReference type="GO" id="GO:0006281">
    <property type="term" value="P:DNA repair"/>
    <property type="evidence" value="ECO:0007669"/>
    <property type="project" value="UniProtKB-KW"/>
</dbReference>
<evidence type="ECO:0000259" key="18">
    <source>
        <dbReference type="PROSITE" id="PS51193"/>
    </source>
</evidence>
<evidence type="ECO:0000256" key="13">
    <source>
        <dbReference type="ARBA" id="ARBA00023204"/>
    </source>
</evidence>
<dbReference type="CDD" id="cd17970">
    <property type="entry name" value="DEAHc_FancJ"/>
    <property type="match status" value="1"/>
</dbReference>
<dbReference type="CDD" id="cd18788">
    <property type="entry name" value="SF2_C_XPD"/>
    <property type="match status" value="1"/>
</dbReference>
<dbReference type="GO" id="GO:0010569">
    <property type="term" value="P:regulation of double-strand break repair via homologous recombination"/>
    <property type="evidence" value="ECO:0007669"/>
    <property type="project" value="TreeGrafter"/>
</dbReference>
<evidence type="ECO:0000256" key="11">
    <source>
        <dbReference type="ARBA" id="ARBA00023014"/>
    </source>
</evidence>
<dbReference type="InterPro" id="IPR006554">
    <property type="entry name" value="Helicase-like_DEXD_c2"/>
</dbReference>
<comment type="caution">
    <text evidence="19">The sequence shown here is derived from an EMBL/GenBank/DDBJ whole genome shotgun (WGS) entry which is preliminary data.</text>
</comment>
<evidence type="ECO:0000256" key="9">
    <source>
        <dbReference type="ARBA" id="ARBA00022840"/>
    </source>
</evidence>
<name>A0AAV7FHC8_ARIFI</name>
<keyword evidence="14" id="KW-0413">Isomerase</keyword>
<reference evidence="19 20" key="1">
    <citation type="submission" date="2021-07" db="EMBL/GenBank/DDBJ databases">
        <title>The Aristolochia fimbriata genome: insights into angiosperm evolution, floral development and chemical biosynthesis.</title>
        <authorList>
            <person name="Jiao Y."/>
        </authorList>
    </citation>
    <scope>NUCLEOTIDE SEQUENCE [LARGE SCALE GENOMIC DNA]</scope>
    <source>
        <strain evidence="19">IBCAS-2021</strain>
        <tissue evidence="19">Leaf</tissue>
    </source>
</reference>
<dbReference type="Gene3D" id="1.20.1160.20">
    <property type="match status" value="1"/>
</dbReference>
<dbReference type="Pfam" id="PF13307">
    <property type="entry name" value="Helicase_C_2"/>
    <property type="match status" value="1"/>
</dbReference>
<evidence type="ECO:0000256" key="5">
    <source>
        <dbReference type="ARBA" id="ARBA00022741"/>
    </source>
</evidence>
<dbReference type="GO" id="GO:0051539">
    <property type="term" value="F:4 iron, 4 sulfur cluster binding"/>
    <property type="evidence" value="ECO:0007669"/>
    <property type="project" value="UniProtKB-KW"/>
</dbReference>
<evidence type="ECO:0000256" key="2">
    <source>
        <dbReference type="ARBA" id="ARBA00009146"/>
    </source>
</evidence>
<evidence type="ECO:0000256" key="7">
    <source>
        <dbReference type="ARBA" id="ARBA00022801"/>
    </source>
</evidence>
<evidence type="ECO:0000256" key="12">
    <source>
        <dbReference type="ARBA" id="ARBA00023125"/>
    </source>
</evidence>
<dbReference type="GO" id="GO:1904430">
    <property type="term" value="P:negative regulation of t-circle formation"/>
    <property type="evidence" value="ECO:0007669"/>
    <property type="project" value="TreeGrafter"/>
</dbReference>
<dbReference type="GO" id="GO:0046872">
    <property type="term" value="F:metal ion binding"/>
    <property type="evidence" value="ECO:0007669"/>
    <property type="project" value="UniProtKB-KW"/>
</dbReference>
<organism evidence="19 20">
    <name type="scientific">Aristolochia fimbriata</name>
    <name type="common">White veined hardy Dutchman's pipe vine</name>
    <dbReference type="NCBI Taxonomy" id="158543"/>
    <lineage>
        <taxon>Eukaryota</taxon>
        <taxon>Viridiplantae</taxon>
        <taxon>Streptophyta</taxon>
        <taxon>Embryophyta</taxon>
        <taxon>Tracheophyta</taxon>
        <taxon>Spermatophyta</taxon>
        <taxon>Magnoliopsida</taxon>
        <taxon>Magnoliidae</taxon>
        <taxon>Piperales</taxon>
        <taxon>Aristolochiaceae</taxon>
        <taxon>Aristolochia</taxon>
    </lineage>
</organism>
<dbReference type="GO" id="GO:0090657">
    <property type="term" value="P:telomeric loop disassembly"/>
    <property type="evidence" value="ECO:0007669"/>
    <property type="project" value="TreeGrafter"/>
</dbReference>
<protein>
    <recommendedName>
        <fullName evidence="17">Regulator of telomere elongation helicase 1 homolog</fullName>
    </recommendedName>
</protein>
<accession>A0AAV7FHC8</accession>
<evidence type="ECO:0000256" key="14">
    <source>
        <dbReference type="ARBA" id="ARBA00023235"/>
    </source>
</evidence>
<dbReference type="Proteomes" id="UP000825729">
    <property type="component" value="Unassembled WGS sequence"/>
</dbReference>
<dbReference type="GO" id="GO:0070182">
    <property type="term" value="F:DNA polymerase binding"/>
    <property type="evidence" value="ECO:0007669"/>
    <property type="project" value="TreeGrafter"/>
</dbReference>
<evidence type="ECO:0000256" key="10">
    <source>
        <dbReference type="ARBA" id="ARBA00023004"/>
    </source>
</evidence>
<dbReference type="GO" id="GO:0005524">
    <property type="term" value="F:ATP binding"/>
    <property type="evidence" value="ECO:0007669"/>
    <property type="project" value="UniProtKB-KW"/>
</dbReference>
<evidence type="ECO:0000313" key="20">
    <source>
        <dbReference type="Proteomes" id="UP000825729"/>
    </source>
</evidence>
<evidence type="ECO:0000256" key="3">
    <source>
        <dbReference type="ARBA" id="ARBA00022485"/>
    </source>
</evidence>
<dbReference type="SMART" id="SM00491">
    <property type="entry name" value="HELICc2"/>
    <property type="match status" value="1"/>
</dbReference>